<evidence type="ECO:0000313" key="4">
    <source>
        <dbReference type="WBParaSite" id="HPBE_0000935101-mRNA-1"/>
    </source>
</evidence>
<dbReference type="EMBL" id="UZAH01026413">
    <property type="protein sequence ID" value="VDO80330.1"/>
    <property type="molecule type" value="Genomic_DNA"/>
</dbReference>
<reference evidence="4" key="2">
    <citation type="submission" date="2019-09" db="UniProtKB">
        <authorList>
            <consortium name="WormBaseParasite"/>
        </authorList>
    </citation>
    <scope>IDENTIFICATION</scope>
</reference>
<protein>
    <submittedName>
        <fullName evidence="4">CCHC-type domain-containing protein</fullName>
    </submittedName>
</protein>
<evidence type="ECO:0000256" key="1">
    <source>
        <dbReference type="SAM" id="MobiDB-lite"/>
    </source>
</evidence>
<name>A0A183FP49_HELPZ</name>
<feature type="compositionally biased region" description="Basic residues" evidence="1">
    <location>
        <begin position="146"/>
        <end position="165"/>
    </location>
</feature>
<dbReference type="WBParaSite" id="HPBE_0000935101-mRNA-1">
    <property type="protein sequence ID" value="HPBE_0000935101-mRNA-1"/>
    <property type="gene ID" value="HPBE_0000935101"/>
</dbReference>
<feature type="compositionally biased region" description="Basic and acidic residues" evidence="1">
    <location>
        <begin position="166"/>
        <end position="178"/>
    </location>
</feature>
<dbReference type="OrthoDB" id="5864896at2759"/>
<sequence length="330" mass="38135">MTVEDLEERLRHELQAKLTFVEKASEKPTEEEVKELRKMVDDQGCQTKQLIEKLENKANKHGTAVKDPLPDIEAALETLNLEVFALRREQDADDSDLRTTTTDTKMTIDENHKKVMAAIETLKERVTRIEEGGRRPDVLNQAHRQAKKHGAKLKYKHKHDVRLKRSKDEIEKSGEKGAKNGGTNTIADCGEEIQELDRALQNISTRPRQFGVRLLKNQERDLSCTYCQERGSHYSDACPTVRTVSKRKRILREEGRCKECLGVHEGKCEKGSKCFYCNFRKLHNQEATDHHASICTSSEELVELEEQRKRAREERDYCIRRLADIDEESH</sequence>
<reference evidence="2 3" key="1">
    <citation type="submission" date="2018-11" db="EMBL/GenBank/DDBJ databases">
        <authorList>
            <consortium name="Pathogen Informatics"/>
        </authorList>
    </citation>
    <scope>NUCLEOTIDE SEQUENCE [LARGE SCALE GENOMIC DNA]</scope>
</reference>
<accession>A0A3P7XYR2</accession>
<evidence type="ECO:0000313" key="3">
    <source>
        <dbReference type="Proteomes" id="UP000050761"/>
    </source>
</evidence>
<organism evidence="3 4">
    <name type="scientific">Heligmosomoides polygyrus</name>
    <name type="common">Parasitic roundworm</name>
    <dbReference type="NCBI Taxonomy" id="6339"/>
    <lineage>
        <taxon>Eukaryota</taxon>
        <taxon>Metazoa</taxon>
        <taxon>Ecdysozoa</taxon>
        <taxon>Nematoda</taxon>
        <taxon>Chromadorea</taxon>
        <taxon>Rhabditida</taxon>
        <taxon>Rhabditina</taxon>
        <taxon>Rhabditomorpha</taxon>
        <taxon>Strongyloidea</taxon>
        <taxon>Heligmosomidae</taxon>
        <taxon>Heligmosomoides</taxon>
    </lineage>
</organism>
<gene>
    <name evidence="2" type="ORF">HPBE_LOCUS9352</name>
</gene>
<proteinExistence type="predicted"/>
<keyword evidence="3" id="KW-1185">Reference proteome</keyword>
<feature type="region of interest" description="Disordered" evidence="1">
    <location>
        <begin position="146"/>
        <end position="184"/>
    </location>
</feature>
<evidence type="ECO:0000313" key="2">
    <source>
        <dbReference type="EMBL" id="VDO80330.1"/>
    </source>
</evidence>
<dbReference type="Proteomes" id="UP000050761">
    <property type="component" value="Unassembled WGS sequence"/>
</dbReference>
<accession>A0A183FP49</accession>
<dbReference type="AlphaFoldDB" id="A0A183FP49"/>